<dbReference type="EMBL" id="JARQWQ010000014">
    <property type="protein sequence ID" value="KAK2567644.1"/>
    <property type="molecule type" value="Genomic_DNA"/>
</dbReference>
<sequence length="376" mass="41083">MASDWMIGVQVQVNAQTCVVLLLAEHCRGASMGVIEEAFGKTESGEEVIKYTIKNSNGLELSAISFGAALVSFKCPDRNGKIDDILLGYDKLEDYLSNPHYFGVTIGRIANRIANAKFFLDGKEYQLGANEGSNNHHGGFIGFGKKNWKSEIKGNKKVKFTYVSPDGEEGFPGEVTARATFTLNDDNELKLSFKATTKAPTIVNFTSHGYFNLAGQVGCDVLDHVAQIKAPTYLPQNDLRVPTGEKWSVSNPNDAFDFQEPKPIGKDIENIGGYDHTFCLPKSKESLAEVYHPSSGRVLTMFTDQPGLHFYTGNGLDGVSGKGGVCYPKYGAFCFEAQNYPDAINKVGFDNKLIAAISSFGKGPQHCRKPTVFKIL</sequence>
<protein>
    <recommendedName>
        <fullName evidence="8">Aldose 1-epimerase</fullName>
        <ecNumber evidence="8">5.1.3.3</ecNumber>
    </recommendedName>
</protein>
<dbReference type="InterPro" id="IPR015443">
    <property type="entry name" value="Aldose_1-epimerase"/>
</dbReference>
<evidence type="ECO:0000256" key="2">
    <source>
        <dbReference type="ARBA" id="ARBA00004947"/>
    </source>
</evidence>
<dbReference type="SUPFAM" id="SSF74650">
    <property type="entry name" value="Galactose mutarotase-like"/>
    <property type="match status" value="1"/>
</dbReference>
<dbReference type="GO" id="GO:0033499">
    <property type="term" value="P:galactose catabolic process via UDP-galactose, Leloir pathway"/>
    <property type="evidence" value="ECO:0007669"/>
    <property type="project" value="TreeGrafter"/>
</dbReference>
<dbReference type="PANTHER" id="PTHR10091:SF0">
    <property type="entry name" value="GALACTOSE MUTAROTASE"/>
    <property type="match status" value="1"/>
</dbReference>
<evidence type="ECO:0000256" key="6">
    <source>
        <dbReference type="ARBA" id="ARBA00023277"/>
    </source>
</evidence>
<dbReference type="Gene3D" id="2.70.98.10">
    <property type="match status" value="1"/>
</dbReference>
<comment type="pathway">
    <text evidence="2">Carbohydrate metabolism; galactose metabolism.</text>
</comment>
<dbReference type="PIRSF" id="PIRSF005096">
    <property type="entry name" value="GALM"/>
    <property type="match status" value="1"/>
</dbReference>
<comment type="function">
    <text evidence="7">Mutarotase that catalyzes the interconversion of beta-D-galactose and alpha-D-galactose during galactose metabolism. Beta-D-galactose is metabolized in the liver into glucose 1-phosphate, the primary metabolic fuel, by the action of four enzymes that constitute the Leloir pathway: GALM, GALK1 (galactokinase), GALT (galactose-1-phosphate uridylyltransferase) and GALE (UDP-galactose-4'-epimerase). Involved in the maintenance of the equilibrium between the beta- and alpha-anomers of galactose, therefore ensuring a sufficient supply of the alpha-anomer for GALK1. Also active on D-glucose although shows a preference for galactose over glucose.</text>
</comment>
<dbReference type="InterPro" id="IPR011013">
    <property type="entry name" value="Gal_mutarotase_sf_dom"/>
</dbReference>
<comment type="similarity">
    <text evidence="4 8">Belongs to the aldose epimerase family.</text>
</comment>
<evidence type="ECO:0000313" key="13">
    <source>
        <dbReference type="Proteomes" id="UP001249851"/>
    </source>
</evidence>
<evidence type="ECO:0000256" key="11">
    <source>
        <dbReference type="PIRSR" id="PIRSR005096-3"/>
    </source>
</evidence>
<evidence type="ECO:0000256" key="7">
    <source>
        <dbReference type="ARBA" id="ARBA00045743"/>
    </source>
</evidence>
<evidence type="ECO:0000256" key="10">
    <source>
        <dbReference type="PIRSR" id="PIRSR005096-2"/>
    </source>
</evidence>
<evidence type="ECO:0000313" key="12">
    <source>
        <dbReference type="EMBL" id="KAK2567644.1"/>
    </source>
</evidence>
<keyword evidence="13" id="KW-1185">Reference proteome</keyword>
<dbReference type="InterPro" id="IPR014718">
    <property type="entry name" value="GH-type_carb-bd"/>
</dbReference>
<comment type="pathway">
    <text evidence="3 8">Carbohydrate metabolism; hexose metabolism.</text>
</comment>
<comment type="catalytic activity">
    <reaction evidence="1">
        <text>alpha-D-galactose = beta-D-galactose</text>
        <dbReference type="Rhea" id="RHEA:28675"/>
        <dbReference type="ChEBI" id="CHEBI:27667"/>
        <dbReference type="ChEBI" id="CHEBI:28061"/>
        <dbReference type="EC" id="5.1.3.3"/>
    </reaction>
    <physiologicalReaction direction="right-to-left" evidence="1">
        <dbReference type="Rhea" id="RHEA:28677"/>
    </physiologicalReaction>
</comment>
<dbReference type="GO" id="GO:0030246">
    <property type="term" value="F:carbohydrate binding"/>
    <property type="evidence" value="ECO:0007669"/>
    <property type="project" value="InterPro"/>
</dbReference>
<evidence type="ECO:0000256" key="9">
    <source>
        <dbReference type="PIRSR" id="PIRSR005096-1"/>
    </source>
</evidence>
<dbReference type="NCBIfam" id="NF008277">
    <property type="entry name" value="PRK11055.1"/>
    <property type="match status" value="1"/>
</dbReference>
<dbReference type="Pfam" id="PF01263">
    <property type="entry name" value="Aldose_epim"/>
    <property type="match status" value="1"/>
</dbReference>
<dbReference type="InterPro" id="IPR047215">
    <property type="entry name" value="Galactose_mutarotase-like"/>
</dbReference>
<dbReference type="AlphaFoldDB" id="A0AAD9QUB7"/>
<reference evidence="12" key="2">
    <citation type="journal article" date="2023" name="Science">
        <title>Genomic signatures of disease resistance in endangered staghorn corals.</title>
        <authorList>
            <person name="Vollmer S.V."/>
            <person name="Selwyn J.D."/>
            <person name="Despard B.A."/>
            <person name="Roesel C.L."/>
        </authorList>
    </citation>
    <scope>NUCLEOTIDE SEQUENCE</scope>
    <source>
        <strain evidence="12">K2</strain>
    </source>
</reference>
<organism evidence="12 13">
    <name type="scientific">Acropora cervicornis</name>
    <name type="common">Staghorn coral</name>
    <dbReference type="NCBI Taxonomy" id="6130"/>
    <lineage>
        <taxon>Eukaryota</taxon>
        <taxon>Metazoa</taxon>
        <taxon>Cnidaria</taxon>
        <taxon>Anthozoa</taxon>
        <taxon>Hexacorallia</taxon>
        <taxon>Scleractinia</taxon>
        <taxon>Astrocoeniina</taxon>
        <taxon>Acroporidae</taxon>
        <taxon>Acropora</taxon>
    </lineage>
</organism>
<evidence type="ECO:0000256" key="3">
    <source>
        <dbReference type="ARBA" id="ARBA00005028"/>
    </source>
</evidence>
<gene>
    <name evidence="12" type="ORF">P5673_008497</name>
</gene>
<dbReference type="InterPro" id="IPR008183">
    <property type="entry name" value="Aldose_1/G6P_1-epimerase"/>
</dbReference>
<evidence type="ECO:0000256" key="1">
    <source>
        <dbReference type="ARBA" id="ARBA00001712"/>
    </source>
</evidence>
<feature type="binding site" evidence="11">
    <location>
        <begin position="111"/>
        <end position="112"/>
    </location>
    <ligand>
        <name>beta-D-galactose</name>
        <dbReference type="ChEBI" id="CHEBI:27667"/>
    </ligand>
</feature>
<dbReference type="Proteomes" id="UP001249851">
    <property type="component" value="Unassembled WGS sequence"/>
</dbReference>
<dbReference type="GO" id="GO:0004034">
    <property type="term" value="F:aldose 1-epimerase activity"/>
    <property type="evidence" value="ECO:0007669"/>
    <property type="project" value="UniProtKB-EC"/>
</dbReference>
<name>A0AAD9QUB7_ACRCE</name>
<evidence type="ECO:0000256" key="4">
    <source>
        <dbReference type="ARBA" id="ARBA00006206"/>
    </source>
</evidence>
<dbReference type="EC" id="5.1.3.3" evidence="8"/>
<proteinExistence type="inferred from homology"/>
<feature type="binding site" evidence="11">
    <location>
        <begin position="208"/>
        <end position="210"/>
    </location>
    <ligand>
        <name>beta-D-galactose</name>
        <dbReference type="ChEBI" id="CHEBI:27667"/>
    </ligand>
</feature>
<dbReference type="PANTHER" id="PTHR10091">
    <property type="entry name" value="ALDOSE-1-EPIMERASE"/>
    <property type="match status" value="1"/>
</dbReference>
<feature type="binding site" evidence="10">
    <location>
        <position position="275"/>
    </location>
    <ligand>
        <name>beta-D-galactose</name>
        <dbReference type="ChEBI" id="CHEBI:27667"/>
    </ligand>
</feature>
<keyword evidence="5 8" id="KW-0413">Isomerase</keyword>
<keyword evidence="6 8" id="KW-0119">Carbohydrate metabolism</keyword>
<evidence type="ECO:0000256" key="8">
    <source>
        <dbReference type="PIRNR" id="PIRNR005096"/>
    </source>
</evidence>
<accession>A0AAD9QUB7</accession>
<dbReference type="CDD" id="cd09019">
    <property type="entry name" value="galactose_mutarotase_like"/>
    <property type="match status" value="1"/>
</dbReference>
<feature type="active site" description="Proton donor" evidence="9">
    <location>
        <position position="208"/>
    </location>
</feature>
<reference evidence="12" key="1">
    <citation type="journal article" date="2023" name="G3 (Bethesda)">
        <title>Whole genome assembly and annotation of the endangered Caribbean coral Acropora cervicornis.</title>
        <authorList>
            <person name="Selwyn J.D."/>
            <person name="Vollmer S.V."/>
        </authorList>
    </citation>
    <scope>NUCLEOTIDE SEQUENCE</scope>
    <source>
        <strain evidence="12">K2</strain>
    </source>
</reference>
<dbReference type="GO" id="GO:0006006">
    <property type="term" value="P:glucose metabolic process"/>
    <property type="evidence" value="ECO:0007669"/>
    <property type="project" value="TreeGrafter"/>
</dbReference>
<comment type="caution">
    <text evidence="12">The sequence shown here is derived from an EMBL/GenBank/DDBJ whole genome shotgun (WGS) entry which is preliminary data.</text>
</comment>
<evidence type="ECO:0000256" key="5">
    <source>
        <dbReference type="ARBA" id="ARBA00023235"/>
    </source>
</evidence>
<comment type="catalytic activity">
    <reaction evidence="8">
        <text>alpha-D-glucose = beta-D-glucose</text>
        <dbReference type="Rhea" id="RHEA:10264"/>
        <dbReference type="ChEBI" id="CHEBI:15903"/>
        <dbReference type="ChEBI" id="CHEBI:17925"/>
        <dbReference type="EC" id="5.1.3.3"/>
    </reaction>
</comment>
<feature type="active site" description="Proton acceptor" evidence="9">
    <location>
        <position position="336"/>
    </location>
</feature>